<gene>
    <name evidence="1" type="ORF">F4821DRAFT_263930</name>
</gene>
<name>A0ACC0CPT8_9PEZI</name>
<sequence length="419" mass="46370">MTAPDEHSPLLEPRGSARARARAIGPYLFYISILALCFLTNVIPILMETLPAFSDGTIAFYLQSGIFNDWLHAILGPFVPPALESCVSVLLRCDLGPRDKKTSRKSKSLDAFMKSAMKLPTALFTIYRVFGNPWMFLVVLAFQTVATILSSQIAKEAQDRRAAREKALEGDRVAKALEALRAVETLDVPKTQETSKALHIVQQHLEAALASPVRNASEDALGAAKSEFTASLQLRGRIIFSRKLVLLLVFATCASREITQATLTSLSHRLLALDDLCDKIAENIPNTLRILSMMAEGSSLRSWKGIRNIYSNFSKACEANWRVDPMPMGDVPRIKRFMEQFANARLAVSAVLLDIGVITPFQAMLLPVRDDDDDDVDNKNRGNRRQRGILDSANQRLGTNPNKKLSNCYVWHDGIGSGL</sequence>
<proteinExistence type="predicted"/>
<dbReference type="Proteomes" id="UP001497680">
    <property type="component" value="Unassembled WGS sequence"/>
</dbReference>
<evidence type="ECO:0000313" key="2">
    <source>
        <dbReference type="Proteomes" id="UP001497680"/>
    </source>
</evidence>
<organism evidence="1 2">
    <name type="scientific">Hypoxylon rubiginosum</name>
    <dbReference type="NCBI Taxonomy" id="110542"/>
    <lineage>
        <taxon>Eukaryota</taxon>
        <taxon>Fungi</taxon>
        <taxon>Dikarya</taxon>
        <taxon>Ascomycota</taxon>
        <taxon>Pezizomycotina</taxon>
        <taxon>Sordariomycetes</taxon>
        <taxon>Xylariomycetidae</taxon>
        <taxon>Xylariales</taxon>
        <taxon>Hypoxylaceae</taxon>
        <taxon>Hypoxylon</taxon>
    </lineage>
</organism>
<evidence type="ECO:0000313" key="1">
    <source>
        <dbReference type="EMBL" id="KAI6082424.1"/>
    </source>
</evidence>
<protein>
    <submittedName>
        <fullName evidence="1">Uncharacterized protein</fullName>
    </submittedName>
</protein>
<dbReference type="EMBL" id="MU394371">
    <property type="protein sequence ID" value="KAI6082424.1"/>
    <property type="molecule type" value="Genomic_DNA"/>
</dbReference>
<comment type="caution">
    <text evidence="1">The sequence shown here is derived from an EMBL/GenBank/DDBJ whole genome shotgun (WGS) entry which is preliminary data.</text>
</comment>
<accession>A0ACC0CPT8</accession>
<reference evidence="1 2" key="1">
    <citation type="journal article" date="2022" name="New Phytol.">
        <title>Ecological generalism drives hyperdiversity of secondary metabolite gene clusters in xylarialean endophytes.</title>
        <authorList>
            <person name="Franco M.E.E."/>
            <person name="Wisecaver J.H."/>
            <person name="Arnold A.E."/>
            <person name="Ju Y.M."/>
            <person name="Slot J.C."/>
            <person name="Ahrendt S."/>
            <person name="Moore L.P."/>
            <person name="Eastman K.E."/>
            <person name="Scott K."/>
            <person name="Konkel Z."/>
            <person name="Mondo S.J."/>
            <person name="Kuo A."/>
            <person name="Hayes R.D."/>
            <person name="Haridas S."/>
            <person name="Andreopoulos B."/>
            <person name="Riley R."/>
            <person name="LaButti K."/>
            <person name="Pangilinan J."/>
            <person name="Lipzen A."/>
            <person name="Amirebrahimi M."/>
            <person name="Yan J."/>
            <person name="Adam C."/>
            <person name="Keymanesh K."/>
            <person name="Ng V."/>
            <person name="Louie K."/>
            <person name="Northen T."/>
            <person name="Drula E."/>
            <person name="Henrissat B."/>
            <person name="Hsieh H.M."/>
            <person name="Youens-Clark K."/>
            <person name="Lutzoni F."/>
            <person name="Miadlikowska J."/>
            <person name="Eastwood D.C."/>
            <person name="Hamelin R.C."/>
            <person name="Grigoriev I.V."/>
            <person name="U'Ren J.M."/>
        </authorList>
    </citation>
    <scope>NUCLEOTIDE SEQUENCE [LARGE SCALE GENOMIC DNA]</scope>
    <source>
        <strain evidence="1 2">ER1909</strain>
    </source>
</reference>
<keyword evidence="2" id="KW-1185">Reference proteome</keyword>